<proteinExistence type="predicted"/>
<name>A0A2H3DWS1_ARMGA</name>
<keyword evidence="3" id="KW-1185">Reference proteome</keyword>
<organism evidence="2 3">
    <name type="scientific">Armillaria gallica</name>
    <name type="common">Bulbous honey fungus</name>
    <name type="synonym">Armillaria bulbosa</name>
    <dbReference type="NCBI Taxonomy" id="47427"/>
    <lineage>
        <taxon>Eukaryota</taxon>
        <taxon>Fungi</taxon>
        <taxon>Dikarya</taxon>
        <taxon>Basidiomycota</taxon>
        <taxon>Agaricomycotina</taxon>
        <taxon>Agaricomycetes</taxon>
        <taxon>Agaricomycetidae</taxon>
        <taxon>Agaricales</taxon>
        <taxon>Marasmiineae</taxon>
        <taxon>Physalacriaceae</taxon>
        <taxon>Armillaria</taxon>
    </lineage>
</organism>
<evidence type="ECO:0000256" key="1">
    <source>
        <dbReference type="SAM" id="MobiDB-lite"/>
    </source>
</evidence>
<dbReference type="AlphaFoldDB" id="A0A2H3DWS1"/>
<protein>
    <submittedName>
        <fullName evidence="2">Uncharacterized protein</fullName>
    </submittedName>
</protein>
<dbReference type="EMBL" id="KZ293656">
    <property type="protein sequence ID" value="PBK93537.1"/>
    <property type="molecule type" value="Genomic_DNA"/>
</dbReference>
<accession>A0A2H3DWS1</accession>
<reference evidence="3" key="1">
    <citation type="journal article" date="2017" name="Nat. Ecol. Evol.">
        <title>Genome expansion and lineage-specific genetic innovations in the forest pathogenic fungi Armillaria.</title>
        <authorList>
            <person name="Sipos G."/>
            <person name="Prasanna A.N."/>
            <person name="Walter M.C."/>
            <person name="O'Connor E."/>
            <person name="Balint B."/>
            <person name="Krizsan K."/>
            <person name="Kiss B."/>
            <person name="Hess J."/>
            <person name="Varga T."/>
            <person name="Slot J."/>
            <person name="Riley R."/>
            <person name="Boka B."/>
            <person name="Rigling D."/>
            <person name="Barry K."/>
            <person name="Lee J."/>
            <person name="Mihaltcheva S."/>
            <person name="LaButti K."/>
            <person name="Lipzen A."/>
            <person name="Waldron R."/>
            <person name="Moloney N.M."/>
            <person name="Sperisen C."/>
            <person name="Kredics L."/>
            <person name="Vagvoelgyi C."/>
            <person name="Patrignani A."/>
            <person name="Fitzpatrick D."/>
            <person name="Nagy I."/>
            <person name="Doyle S."/>
            <person name="Anderson J.B."/>
            <person name="Grigoriev I.V."/>
            <person name="Gueldener U."/>
            <person name="Muensterkoetter M."/>
            <person name="Nagy L.G."/>
        </authorList>
    </citation>
    <scope>NUCLEOTIDE SEQUENCE [LARGE SCALE GENOMIC DNA]</scope>
    <source>
        <strain evidence="3">Ar21-2</strain>
    </source>
</reference>
<sequence>MSVSPRKTRSATGALRNRTTAPAPVARPAKKGRVVSTPKAKTDISPVERLHNLLTDALTTAKSLEVTPDNRAALQNVRKIALSLLGILPGGEIPIRDLKYELHRVSLKSLAKELKTNQKYDSEDEGDEQGPLMERIMKEVVKWLPDIWLAMAEEKEDMDLIRGCLNLCSSAANDLFVKCHFSCVVGY</sequence>
<dbReference type="Proteomes" id="UP000217790">
    <property type="component" value="Unassembled WGS sequence"/>
</dbReference>
<feature type="region of interest" description="Disordered" evidence="1">
    <location>
        <begin position="1"/>
        <end position="42"/>
    </location>
</feature>
<evidence type="ECO:0000313" key="2">
    <source>
        <dbReference type="EMBL" id="PBK93537.1"/>
    </source>
</evidence>
<feature type="compositionally biased region" description="Low complexity" evidence="1">
    <location>
        <begin position="18"/>
        <end position="27"/>
    </location>
</feature>
<dbReference type="InParanoid" id="A0A2H3DWS1"/>
<gene>
    <name evidence="2" type="ORF">ARMGADRAFT_127301</name>
</gene>
<evidence type="ECO:0000313" key="3">
    <source>
        <dbReference type="Proteomes" id="UP000217790"/>
    </source>
</evidence>